<protein>
    <submittedName>
        <fullName evidence="2">Uncharacterized protein</fullName>
    </submittedName>
</protein>
<gene>
    <name evidence="2" type="ORF">METZ01_LOCUS262640</name>
</gene>
<dbReference type="EMBL" id="UINC01073420">
    <property type="protein sequence ID" value="SVC09786.1"/>
    <property type="molecule type" value="Genomic_DNA"/>
</dbReference>
<sequence length="73" mass="8135">MTQVQGASNGGHGDQRNHQNDSEATKNTAVRKHCLSEKSSKQIENIRESDSMSSKRSFSLTALRLSPDHRCIH</sequence>
<feature type="compositionally biased region" description="Basic and acidic residues" evidence="1">
    <location>
        <begin position="13"/>
        <end position="24"/>
    </location>
</feature>
<organism evidence="2">
    <name type="scientific">marine metagenome</name>
    <dbReference type="NCBI Taxonomy" id="408172"/>
    <lineage>
        <taxon>unclassified sequences</taxon>
        <taxon>metagenomes</taxon>
        <taxon>ecological metagenomes</taxon>
    </lineage>
</organism>
<feature type="region of interest" description="Disordered" evidence="1">
    <location>
        <begin position="1"/>
        <end position="73"/>
    </location>
</feature>
<feature type="compositionally biased region" description="Basic and acidic residues" evidence="1">
    <location>
        <begin position="34"/>
        <end position="50"/>
    </location>
</feature>
<evidence type="ECO:0000313" key="2">
    <source>
        <dbReference type="EMBL" id="SVC09786.1"/>
    </source>
</evidence>
<feature type="compositionally biased region" description="Polar residues" evidence="1">
    <location>
        <begin position="51"/>
        <end position="60"/>
    </location>
</feature>
<accession>A0A382JD14</accession>
<evidence type="ECO:0000256" key="1">
    <source>
        <dbReference type="SAM" id="MobiDB-lite"/>
    </source>
</evidence>
<reference evidence="2" key="1">
    <citation type="submission" date="2018-05" db="EMBL/GenBank/DDBJ databases">
        <authorList>
            <person name="Lanie J.A."/>
            <person name="Ng W.-L."/>
            <person name="Kazmierczak K.M."/>
            <person name="Andrzejewski T.M."/>
            <person name="Davidsen T.M."/>
            <person name="Wayne K.J."/>
            <person name="Tettelin H."/>
            <person name="Glass J.I."/>
            <person name="Rusch D."/>
            <person name="Podicherti R."/>
            <person name="Tsui H.-C.T."/>
            <person name="Winkler M.E."/>
        </authorList>
    </citation>
    <scope>NUCLEOTIDE SEQUENCE</scope>
</reference>
<name>A0A382JD14_9ZZZZ</name>
<proteinExistence type="predicted"/>
<dbReference type="AlphaFoldDB" id="A0A382JD14"/>